<dbReference type="EMBL" id="JBIRYO010000008">
    <property type="protein sequence ID" value="MFI2474545.1"/>
    <property type="molecule type" value="Genomic_DNA"/>
</dbReference>
<protein>
    <submittedName>
        <fullName evidence="3">Mycofactocin biosynthesis glycosyltransferase MftF</fullName>
    </submittedName>
</protein>
<reference evidence="3 4" key="1">
    <citation type="submission" date="2024-10" db="EMBL/GenBank/DDBJ databases">
        <title>The Natural Products Discovery Center: Release of the First 8490 Sequenced Strains for Exploring Actinobacteria Biosynthetic Diversity.</title>
        <authorList>
            <person name="Kalkreuter E."/>
            <person name="Kautsar S.A."/>
            <person name="Yang D."/>
            <person name="Bader C.D."/>
            <person name="Teijaro C.N."/>
            <person name="Fluegel L."/>
            <person name="Davis C.M."/>
            <person name="Simpson J.R."/>
            <person name="Lauterbach L."/>
            <person name="Steele A.D."/>
            <person name="Gui C."/>
            <person name="Meng S."/>
            <person name="Li G."/>
            <person name="Viehrig K."/>
            <person name="Ye F."/>
            <person name="Su P."/>
            <person name="Kiefer A.F."/>
            <person name="Nichols A."/>
            <person name="Cepeda A.J."/>
            <person name="Yan W."/>
            <person name="Fan B."/>
            <person name="Jiang Y."/>
            <person name="Adhikari A."/>
            <person name="Zheng C.-J."/>
            <person name="Schuster L."/>
            <person name="Cowan T.M."/>
            <person name="Smanski M.J."/>
            <person name="Chevrette M.G."/>
            <person name="De Carvalho L.P.S."/>
            <person name="Shen B."/>
        </authorList>
    </citation>
    <scope>NUCLEOTIDE SEQUENCE [LARGE SCALE GENOMIC DNA]</scope>
    <source>
        <strain evidence="3 4">NPDC019275</strain>
    </source>
</reference>
<proteinExistence type="predicted"/>
<dbReference type="Proteomes" id="UP001611415">
    <property type="component" value="Unassembled WGS sequence"/>
</dbReference>
<dbReference type="NCBIfam" id="TIGR03965">
    <property type="entry name" value="mycofact_glyco"/>
    <property type="match status" value="1"/>
</dbReference>
<evidence type="ECO:0000313" key="3">
    <source>
        <dbReference type="EMBL" id="MFI2474545.1"/>
    </source>
</evidence>
<dbReference type="SUPFAM" id="SSF53448">
    <property type="entry name" value="Nucleotide-diphospho-sugar transferases"/>
    <property type="match status" value="1"/>
</dbReference>
<organism evidence="3 4">
    <name type="scientific">Nocardia xishanensis</name>
    <dbReference type="NCBI Taxonomy" id="238964"/>
    <lineage>
        <taxon>Bacteria</taxon>
        <taxon>Bacillati</taxon>
        <taxon>Actinomycetota</taxon>
        <taxon>Actinomycetes</taxon>
        <taxon>Mycobacteriales</taxon>
        <taxon>Nocardiaceae</taxon>
        <taxon>Nocardia</taxon>
    </lineage>
</organism>
<gene>
    <name evidence="3" type="primary">mftF</name>
    <name evidence="3" type="ORF">ACH49W_14310</name>
</gene>
<accession>A0ABW7X0B0</accession>
<evidence type="ECO:0000313" key="4">
    <source>
        <dbReference type="Proteomes" id="UP001611415"/>
    </source>
</evidence>
<feature type="compositionally biased region" description="Low complexity" evidence="1">
    <location>
        <begin position="455"/>
        <end position="464"/>
    </location>
</feature>
<dbReference type="InterPro" id="IPR001173">
    <property type="entry name" value="Glyco_trans_2-like"/>
</dbReference>
<evidence type="ECO:0000256" key="1">
    <source>
        <dbReference type="SAM" id="MobiDB-lite"/>
    </source>
</evidence>
<dbReference type="RefSeq" id="WP_397092751.1">
    <property type="nucleotide sequence ID" value="NZ_JBIRYO010000008.1"/>
</dbReference>
<dbReference type="PANTHER" id="PTHR43646">
    <property type="entry name" value="GLYCOSYLTRANSFERASE"/>
    <property type="match status" value="1"/>
</dbReference>
<dbReference type="Pfam" id="PF00535">
    <property type="entry name" value="Glycos_transf_2"/>
    <property type="match status" value="1"/>
</dbReference>
<name>A0ABW7X0B0_9NOCA</name>
<dbReference type="Gene3D" id="3.90.550.10">
    <property type="entry name" value="Spore Coat Polysaccharide Biosynthesis Protein SpsA, Chain A"/>
    <property type="match status" value="1"/>
</dbReference>
<keyword evidence="4" id="KW-1185">Reference proteome</keyword>
<feature type="domain" description="Glycosyltransferase 2-like" evidence="2">
    <location>
        <begin position="103"/>
        <end position="236"/>
    </location>
</feature>
<comment type="caution">
    <text evidence="3">The sequence shown here is derived from an EMBL/GenBank/DDBJ whole genome shotgun (WGS) entry which is preliminary data.</text>
</comment>
<evidence type="ECO:0000259" key="2">
    <source>
        <dbReference type="Pfam" id="PF00535"/>
    </source>
</evidence>
<feature type="region of interest" description="Disordered" evidence="1">
    <location>
        <begin position="439"/>
        <end position="464"/>
    </location>
</feature>
<sequence length="464" mass="49537">MDSGPPPSVIATVQLDRRTRLFRGGRVVLGGAPLQLLVLGPGGADRFGAWVSGTPVGGGPGEQALARRMLDAGIVHPVPGPGGFTNDDVALVVPVKDNAAGIGRLLAASGDIAERIVVDDGSSPALATATIRHDHPRGPAAARNSGWRRARTPLVAFLDSDTVPTPDWLSSVLPLFDDPAIAAVAPRVRSLVTGPLGRYEAERSSLDMGTEQATVRPDGRVRYVPTAALVVRRDVLQAVGGFDEAMRYGEDVDLVWRLLDAGHTIRYQPDSIVEHEPRHTVSAWLRQRFDYGTSAAPLAQRHPRLLHCAYLPTSAVPQYLAAATGHPLVATASALLATARTTQRLHRRGVPAGAALSVAASGQYAQARQLADAIRRVWWPVALLSRRGRVMLAATYLPPIVAILRGGQGPRGVLLYILDQLAYGLGVWKGCVRHRTPDPLLPQVNRSRKTRSTARRTTASTSGN</sequence>
<dbReference type="InterPro" id="IPR023981">
    <property type="entry name" value="MftF"/>
</dbReference>
<dbReference type="InterPro" id="IPR029044">
    <property type="entry name" value="Nucleotide-diphossugar_trans"/>
</dbReference>
<dbReference type="PANTHER" id="PTHR43646:SF6">
    <property type="entry name" value="PRE-MYCOFACTOCIN GLYCOSYLTRANSFERASE"/>
    <property type="match status" value="1"/>
</dbReference>